<dbReference type="HOGENOM" id="CLU_031397_5_1_1"/>
<comment type="function">
    <text evidence="14">Cytoplasmic and mitochondrial threonylcarbamoyl-AMP synthase required for the formation of a threonylcarbamoyl group on adenosine at position 37 (t(6)A37) in tRNAs that read codons beginning with adenine. Catalyzes the conversion of L-threonine, HCO(3)(-)/CO(2) and ATP to give threonylcarbamoyl-AMP (TC-AMP) as the acyladenylate intermediate, with the release of diphosphate. Participates in t(6)A37 formation in cytoplasmic and mitochondrial tRNAs. May regulate the activity of some transporters.</text>
</comment>
<dbReference type="GO" id="GO:0005886">
    <property type="term" value="C:plasma membrane"/>
    <property type="evidence" value="ECO:0007669"/>
    <property type="project" value="UniProtKB-SubCell"/>
</dbReference>
<dbReference type="GO" id="GO:0005739">
    <property type="term" value="C:mitochondrion"/>
    <property type="evidence" value="ECO:0007669"/>
    <property type="project" value="UniProtKB-SubCell"/>
</dbReference>
<comment type="subunit">
    <text evidence="15">Interacts with RSC1A1.</text>
</comment>
<evidence type="ECO:0000313" key="18">
    <source>
        <dbReference type="Proteomes" id="UP000014500"/>
    </source>
</evidence>
<dbReference type="GO" id="GO:0061710">
    <property type="term" value="F:L-threonylcarbamoyladenylate synthase"/>
    <property type="evidence" value="ECO:0007669"/>
    <property type="project" value="UniProtKB-EC"/>
</dbReference>
<evidence type="ECO:0000256" key="4">
    <source>
        <dbReference type="ARBA" id="ARBA00007663"/>
    </source>
</evidence>
<proteinExistence type="inferred from homology"/>
<dbReference type="InterPro" id="IPR050156">
    <property type="entry name" value="TC-AMP_synthase_SUA5"/>
</dbReference>
<evidence type="ECO:0000256" key="12">
    <source>
        <dbReference type="ARBA" id="ARBA00023136"/>
    </source>
</evidence>
<evidence type="ECO:0000256" key="13">
    <source>
        <dbReference type="ARBA" id="ARBA00048366"/>
    </source>
</evidence>
<evidence type="ECO:0000256" key="6">
    <source>
        <dbReference type="ARBA" id="ARBA00015492"/>
    </source>
</evidence>
<dbReference type="OMA" id="YALGCQI"/>
<dbReference type="EC" id="2.7.7.87" evidence="5"/>
<evidence type="ECO:0000259" key="16">
    <source>
        <dbReference type="PROSITE" id="PS51163"/>
    </source>
</evidence>
<sequence length="226" mass="24961">MSRIIKFYDDCKPDDESDVVKLAANFLDKGLAIAVPTDTIYGVAVKAQHSKAVDALYRMKNRDKRKPVALCVAKIHDIPRWAKVTIPNSLLAALLPGPVTLVFERTIELNPYLNAGVNLVGIRIPRHNLLLRIVEAIGEPLALTSANISNDKSSLDIKEFESLWSDLSLVIDQGKLGNSEEARFGSTVVDLSIPGFYRTIRDGSALEQTKKKLNEFNLSELFDGIS</sequence>
<dbReference type="FunFam" id="3.90.870.10:FF:000007">
    <property type="entry name" value="YrdC N6-threonylcarbamoyltransferase domain containing"/>
    <property type="match status" value="1"/>
</dbReference>
<dbReference type="PANTHER" id="PTHR17490">
    <property type="entry name" value="SUA5"/>
    <property type="match status" value="1"/>
</dbReference>
<dbReference type="NCBIfam" id="TIGR00057">
    <property type="entry name" value="L-threonylcarbamoyladenylate synthase"/>
    <property type="match status" value="1"/>
</dbReference>
<dbReference type="PROSITE" id="PS51163">
    <property type="entry name" value="YRDC"/>
    <property type="match status" value="1"/>
</dbReference>
<evidence type="ECO:0000256" key="14">
    <source>
        <dbReference type="ARBA" id="ARBA00058524"/>
    </source>
</evidence>
<dbReference type="AlphaFoldDB" id="T1J4N4"/>
<dbReference type="GO" id="GO:0003725">
    <property type="term" value="F:double-stranded RNA binding"/>
    <property type="evidence" value="ECO:0007669"/>
    <property type="project" value="InterPro"/>
</dbReference>
<keyword evidence="18" id="KW-1185">Reference proteome</keyword>
<evidence type="ECO:0000256" key="2">
    <source>
        <dbReference type="ARBA" id="ARBA00004202"/>
    </source>
</evidence>
<dbReference type="STRING" id="126957.T1J4N4"/>
<evidence type="ECO:0000256" key="10">
    <source>
        <dbReference type="ARBA" id="ARBA00022946"/>
    </source>
</evidence>
<protein>
    <recommendedName>
        <fullName evidence="6">Threonylcarbamoyl-AMP synthase</fullName>
        <ecNumber evidence="5">2.7.7.87</ecNumber>
    </recommendedName>
</protein>
<dbReference type="EnsemblMetazoa" id="SMAR008576-RA">
    <property type="protein sequence ID" value="SMAR008576-PA"/>
    <property type="gene ID" value="SMAR008576"/>
</dbReference>
<name>T1J4N4_STRMM</name>
<keyword evidence="7" id="KW-1003">Cell membrane</keyword>
<evidence type="ECO:0000256" key="8">
    <source>
        <dbReference type="ARBA" id="ARBA00022490"/>
    </source>
</evidence>
<evidence type="ECO:0000256" key="1">
    <source>
        <dbReference type="ARBA" id="ARBA00004173"/>
    </source>
</evidence>
<dbReference type="Gene3D" id="3.90.870.10">
    <property type="entry name" value="DHBP synthase"/>
    <property type="match status" value="1"/>
</dbReference>
<dbReference type="SUPFAM" id="SSF55821">
    <property type="entry name" value="YrdC/RibB"/>
    <property type="match status" value="1"/>
</dbReference>
<dbReference type="PhylomeDB" id="T1J4N4"/>
<keyword evidence="8" id="KW-0963">Cytoplasm</keyword>
<dbReference type="EMBL" id="JH431846">
    <property type="status" value="NOT_ANNOTATED_CDS"/>
    <property type="molecule type" value="Genomic_DNA"/>
</dbReference>
<organism evidence="17 18">
    <name type="scientific">Strigamia maritima</name>
    <name type="common">European centipede</name>
    <name type="synonym">Geophilus maritimus</name>
    <dbReference type="NCBI Taxonomy" id="126957"/>
    <lineage>
        <taxon>Eukaryota</taxon>
        <taxon>Metazoa</taxon>
        <taxon>Ecdysozoa</taxon>
        <taxon>Arthropoda</taxon>
        <taxon>Myriapoda</taxon>
        <taxon>Chilopoda</taxon>
        <taxon>Pleurostigmophora</taxon>
        <taxon>Geophilomorpha</taxon>
        <taxon>Linotaeniidae</taxon>
        <taxon>Strigamia</taxon>
    </lineage>
</organism>
<evidence type="ECO:0000256" key="5">
    <source>
        <dbReference type="ARBA" id="ARBA00012584"/>
    </source>
</evidence>
<dbReference type="Pfam" id="PF01300">
    <property type="entry name" value="Sua5_yciO_yrdC"/>
    <property type="match status" value="1"/>
</dbReference>
<reference evidence="18" key="1">
    <citation type="submission" date="2011-05" db="EMBL/GenBank/DDBJ databases">
        <authorList>
            <person name="Richards S.R."/>
            <person name="Qu J."/>
            <person name="Jiang H."/>
            <person name="Jhangiani S.N."/>
            <person name="Agravi P."/>
            <person name="Goodspeed R."/>
            <person name="Gross S."/>
            <person name="Mandapat C."/>
            <person name="Jackson L."/>
            <person name="Mathew T."/>
            <person name="Pu L."/>
            <person name="Thornton R."/>
            <person name="Saada N."/>
            <person name="Wilczek-Boney K.B."/>
            <person name="Lee S."/>
            <person name="Kovar C."/>
            <person name="Wu Y."/>
            <person name="Scherer S.E."/>
            <person name="Worley K.C."/>
            <person name="Muzny D.M."/>
            <person name="Gibbs R."/>
        </authorList>
    </citation>
    <scope>NUCLEOTIDE SEQUENCE</scope>
    <source>
        <strain evidence="18">Brora</strain>
    </source>
</reference>
<dbReference type="Proteomes" id="UP000014500">
    <property type="component" value="Unassembled WGS sequence"/>
</dbReference>
<feature type="domain" description="YrdC-like" evidence="16">
    <location>
        <begin position="17"/>
        <end position="205"/>
    </location>
</feature>
<dbReference type="PANTHER" id="PTHR17490:SF10">
    <property type="entry name" value="THREONYLCARBAMOYL-AMP SYNTHASE"/>
    <property type="match status" value="1"/>
</dbReference>
<comment type="subcellular location">
    <subcellularLocation>
        <location evidence="2">Cell membrane</location>
        <topology evidence="2">Peripheral membrane protein</topology>
    </subcellularLocation>
    <subcellularLocation>
        <location evidence="3">Cytoplasm</location>
    </subcellularLocation>
    <subcellularLocation>
        <location evidence="1">Mitochondrion</location>
    </subcellularLocation>
</comment>
<evidence type="ECO:0000256" key="7">
    <source>
        <dbReference type="ARBA" id="ARBA00022475"/>
    </source>
</evidence>
<evidence type="ECO:0000313" key="17">
    <source>
        <dbReference type="EnsemblMetazoa" id="SMAR008576-PA"/>
    </source>
</evidence>
<comment type="similarity">
    <text evidence="4">Belongs to the SUA5 family.</text>
</comment>
<dbReference type="GO" id="GO:0006450">
    <property type="term" value="P:regulation of translational fidelity"/>
    <property type="evidence" value="ECO:0007669"/>
    <property type="project" value="TreeGrafter"/>
</dbReference>
<comment type="catalytic activity">
    <reaction evidence="13">
        <text>L-threonine + hydrogencarbonate + ATP = L-threonylcarbamoyladenylate + diphosphate + H2O</text>
        <dbReference type="Rhea" id="RHEA:36407"/>
        <dbReference type="ChEBI" id="CHEBI:15377"/>
        <dbReference type="ChEBI" id="CHEBI:17544"/>
        <dbReference type="ChEBI" id="CHEBI:30616"/>
        <dbReference type="ChEBI" id="CHEBI:33019"/>
        <dbReference type="ChEBI" id="CHEBI:57926"/>
        <dbReference type="ChEBI" id="CHEBI:73682"/>
        <dbReference type="EC" id="2.7.7.87"/>
    </reaction>
</comment>
<evidence type="ECO:0000256" key="15">
    <source>
        <dbReference type="ARBA" id="ARBA00063146"/>
    </source>
</evidence>
<keyword evidence="9" id="KW-0808">Transferase</keyword>
<dbReference type="eggNOG" id="KOG3051">
    <property type="taxonomic scope" value="Eukaryota"/>
</dbReference>
<accession>T1J4N4</accession>
<keyword evidence="12" id="KW-0472">Membrane</keyword>
<evidence type="ECO:0000256" key="11">
    <source>
        <dbReference type="ARBA" id="ARBA00023128"/>
    </source>
</evidence>
<evidence type="ECO:0000256" key="9">
    <source>
        <dbReference type="ARBA" id="ARBA00022679"/>
    </source>
</evidence>
<dbReference type="InterPro" id="IPR017945">
    <property type="entry name" value="DHBP_synth_RibB-like_a/b_dom"/>
</dbReference>
<keyword evidence="11" id="KW-0496">Mitochondrion</keyword>
<evidence type="ECO:0000256" key="3">
    <source>
        <dbReference type="ARBA" id="ARBA00004496"/>
    </source>
</evidence>
<dbReference type="InterPro" id="IPR006070">
    <property type="entry name" value="Sua5-like_dom"/>
</dbReference>
<keyword evidence="10" id="KW-0809">Transit peptide</keyword>
<dbReference type="GO" id="GO:0000049">
    <property type="term" value="F:tRNA binding"/>
    <property type="evidence" value="ECO:0007669"/>
    <property type="project" value="TreeGrafter"/>
</dbReference>
<reference evidence="17" key="2">
    <citation type="submission" date="2015-02" db="UniProtKB">
        <authorList>
            <consortium name="EnsemblMetazoa"/>
        </authorList>
    </citation>
    <scope>IDENTIFICATION</scope>
</reference>